<keyword evidence="2" id="KW-1185">Reference proteome</keyword>
<reference evidence="1 2" key="1">
    <citation type="journal article" date="2018" name="Sci. Rep.">
        <title>Genomic signatures of local adaptation to the degree of environmental predictability in rotifers.</title>
        <authorList>
            <person name="Franch-Gras L."/>
            <person name="Hahn C."/>
            <person name="Garcia-Roger E.M."/>
            <person name="Carmona M.J."/>
            <person name="Serra M."/>
            <person name="Gomez A."/>
        </authorList>
    </citation>
    <scope>NUCLEOTIDE SEQUENCE [LARGE SCALE GENOMIC DNA]</scope>
    <source>
        <strain evidence="1">HYR1</strain>
    </source>
</reference>
<accession>A0A3M7QDV6</accession>
<gene>
    <name evidence="1" type="ORF">BpHYR1_038041</name>
</gene>
<dbReference type="Proteomes" id="UP000276133">
    <property type="component" value="Unassembled WGS sequence"/>
</dbReference>
<proteinExistence type="predicted"/>
<name>A0A3M7QDV6_BRAPC</name>
<dbReference type="AlphaFoldDB" id="A0A3M7QDV6"/>
<evidence type="ECO:0000313" key="1">
    <source>
        <dbReference type="EMBL" id="RNA09138.1"/>
    </source>
</evidence>
<dbReference type="EMBL" id="REGN01006536">
    <property type="protein sequence ID" value="RNA09138.1"/>
    <property type="molecule type" value="Genomic_DNA"/>
</dbReference>
<sequence>MICTSKVFEMSAAKLKSDLDLVFIRPEKGFFSLIHQNVWLCYNFLNSNKKKLFKFVYVRQIFVQNVKKQGINNVSAIILKPLVYLD</sequence>
<evidence type="ECO:0000313" key="2">
    <source>
        <dbReference type="Proteomes" id="UP000276133"/>
    </source>
</evidence>
<organism evidence="1 2">
    <name type="scientific">Brachionus plicatilis</name>
    <name type="common">Marine rotifer</name>
    <name type="synonym">Brachionus muelleri</name>
    <dbReference type="NCBI Taxonomy" id="10195"/>
    <lineage>
        <taxon>Eukaryota</taxon>
        <taxon>Metazoa</taxon>
        <taxon>Spiralia</taxon>
        <taxon>Gnathifera</taxon>
        <taxon>Rotifera</taxon>
        <taxon>Eurotatoria</taxon>
        <taxon>Monogononta</taxon>
        <taxon>Pseudotrocha</taxon>
        <taxon>Ploima</taxon>
        <taxon>Brachionidae</taxon>
        <taxon>Brachionus</taxon>
    </lineage>
</organism>
<protein>
    <submittedName>
        <fullName evidence="1">Uncharacterized protein</fullName>
    </submittedName>
</protein>
<comment type="caution">
    <text evidence="1">The sequence shown here is derived from an EMBL/GenBank/DDBJ whole genome shotgun (WGS) entry which is preliminary data.</text>
</comment>